<dbReference type="PANTHER" id="PTHR33133">
    <property type="entry name" value="OS08G0107100 PROTEIN-RELATED"/>
    <property type="match status" value="1"/>
</dbReference>
<evidence type="ECO:0000313" key="3">
    <source>
        <dbReference type="Proteomes" id="UP001418222"/>
    </source>
</evidence>
<name>A0AAP0GES5_9ASPA</name>
<keyword evidence="1" id="KW-0812">Transmembrane</keyword>
<dbReference type="PANTHER" id="PTHR33133:SF1">
    <property type="entry name" value="EXPRESSED PROTEIN-RELATED"/>
    <property type="match status" value="1"/>
</dbReference>
<proteinExistence type="predicted"/>
<keyword evidence="3" id="KW-1185">Reference proteome</keyword>
<feature type="transmembrane region" description="Helical" evidence="1">
    <location>
        <begin position="182"/>
        <end position="205"/>
    </location>
</feature>
<dbReference type="AlphaFoldDB" id="A0AAP0GES5"/>
<feature type="transmembrane region" description="Helical" evidence="1">
    <location>
        <begin position="254"/>
        <end position="279"/>
    </location>
</feature>
<keyword evidence="1" id="KW-1133">Transmembrane helix</keyword>
<keyword evidence="1" id="KW-0472">Membrane</keyword>
<feature type="transmembrane region" description="Helical" evidence="1">
    <location>
        <begin position="26"/>
        <end position="47"/>
    </location>
</feature>
<accession>A0AAP0GES5</accession>
<evidence type="ECO:0000256" key="1">
    <source>
        <dbReference type="SAM" id="Phobius"/>
    </source>
</evidence>
<gene>
    <name evidence="2" type="ORF">KSP39_PZI001690</name>
</gene>
<evidence type="ECO:0000313" key="2">
    <source>
        <dbReference type="EMBL" id="KAK8954892.1"/>
    </source>
</evidence>
<comment type="caution">
    <text evidence="2">The sequence shown here is derived from an EMBL/GenBank/DDBJ whole genome shotgun (WGS) entry which is preliminary data.</text>
</comment>
<dbReference type="EMBL" id="JBBWWQ010000002">
    <property type="protein sequence ID" value="KAK8954892.1"/>
    <property type="molecule type" value="Genomic_DNA"/>
</dbReference>
<feature type="transmembrane region" description="Helical" evidence="1">
    <location>
        <begin position="138"/>
        <end position="162"/>
    </location>
</feature>
<dbReference type="Proteomes" id="UP001418222">
    <property type="component" value="Unassembled WGS sequence"/>
</dbReference>
<reference evidence="2 3" key="1">
    <citation type="journal article" date="2022" name="Nat. Plants">
        <title>Genomes of leafy and leafless Platanthera orchids illuminate the evolution of mycoheterotrophy.</title>
        <authorList>
            <person name="Li M.H."/>
            <person name="Liu K.W."/>
            <person name="Li Z."/>
            <person name="Lu H.C."/>
            <person name="Ye Q.L."/>
            <person name="Zhang D."/>
            <person name="Wang J.Y."/>
            <person name="Li Y.F."/>
            <person name="Zhong Z.M."/>
            <person name="Liu X."/>
            <person name="Yu X."/>
            <person name="Liu D.K."/>
            <person name="Tu X.D."/>
            <person name="Liu B."/>
            <person name="Hao Y."/>
            <person name="Liao X.Y."/>
            <person name="Jiang Y.T."/>
            <person name="Sun W.H."/>
            <person name="Chen J."/>
            <person name="Chen Y.Q."/>
            <person name="Ai Y."/>
            <person name="Zhai J.W."/>
            <person name="Wu S.S."/>
            <person name="Zhou Z."/>
            <person name="Hsiao Y.Y."/>
            <person name="Wu W.L."/>
            <person name="Chen Y.Y."/>
            <person name="Lin Y.F."/>
            <person name="Hsu J.L."/>
            <person name="Li C.Y."/>
            <person name="Wang Z.W."/>
            <person name="Zhao X."/>
            <person name="Zhong W.Y."/>
            <person name="Ma X.K."/>
            <person name="Ma L."/>
            <person name="Huang J."/>
            <person name="Chen G.Z."/>
            <person name="Huang M.Z."/>
            <person name="Huang L."/>
            <person name="Peng D.H."/>
            <person name="Luo Y.B."/>
            <person name="Zou S.Q."/>
            <person name="Chen S.P."/>
            <person name="Lan S."/>
            <person name="Tsai W.C."/>
            <person name="Van de Peer Y."/>
            <person name="Liu Z.J."/>
        </authorList>
    </citation>
    <scope>NUCLEOTIDE SEQUENCE [LARGE SCALE GENOMIC DNA]</scope>
    <source>
        <strain evidence="2">Lor287</strain>
    </source>
</reference>
<organism evidence="2 3">
    <name type="scientific">Platanthera zijinensis</name>
    <dbReference type="NCBI Taxonomy" id="2320716"/>
    <lineage>
        <taxon>Eukaryota</taxon>
        <taxon>Viridiplantae</taxon>
        <taxon>Streptophyta</taxon>
        <taxon>Embryophyta</taxon>
        <taxon>Tracheophyta</taxon>
        <taxon>Spermatophyta</taxon>
        <taxon>Magnoliopsida</taxon>
        <taxon>Liliopsida</taxon>
        <taxon>Asparagales</taxon>
        <taxon>Orchidaceae</taxon>
        <taxon>Orchidoideae</taxon>
        <taxon>Orchideae</taxon>
        <taxon>Orchidinae</taxon>
        <taxon>Platanthera</taxon>
    </lineage>
</organism>
<feature type="transmembrane region" description="Helical" evidence="1">
    <location>
        <begin position="226"/>
        <end position="248"/>
    </location>
</feature>
<protein>
    <submittedName>
        <fullName evidence="2">Uncharacterized protein</fullName>
    </submittedName>
</protein>
<sequence>MDPTKLSGIAAILGESLSLPAKNKRLMLPAMVLCFVPNSVLLMGNYISLYPLLLNLLVKIYLITKEDPSTPQFFDAIVGLKNDAEAFVHARIIFLVVSCAISAFSMMVMVNSSLLACSGQQSTLRDVMLRMKSNWLPVFVTYIYFALLYTGYTVLSVCFIAVPMLTANGSAVSVGAGGVAGLLARLLFAYLAAVWTVGLVVAVAEEGCFGLEALWRGGEMVRGRKIQAFLISLMLLFGDGVLAAGYGFAGTGNAAGVILVNALVMMKMFTHTVYTVFYLQCRKSASHMSQSAPL</sequence>
<feature type="transmembrane region" description="Helical" evidence="1">
    <location>
        <begin position="92"/>
        <end position="117"/>
    </location>
</feature>